<dbReference type="OrthoDB" id="6432034at2759"/>
<dbReference type="EMBL" id="BGPR01030164">
    <property type="protein sequence ID" value="GBO02511.1"/>
    <property type="molecule type" value="Genomic_DNA"/>
</dbReference>
<evidence type="ECO:0000313" key="1">
    <source>
        <dbReference type="EMBL" id="GBO02511.1"/>
    </source>
</evidence>
<gene>
    <name evidence="1" type="ORF">AVEN_83235_1</name>
</gene>
<comment type="caution">
    <text evidence="1">The sequence shown here is derived from an EMBL/GenBank/DDBJ whole genome shotgun (WGS) entry which is preliminary data.</text>
</comment>
<protein>
    <submittedName>
        <fullName evidence="1">Uncharacterized protein</fullName>
    </submittedName>
</protein>
<dbReference type="AlphaFoldDB" id="A0A4Y2TR02"/>
<dbReference type="InterPro" id="IPR036397">
    <property type="entry name" value="RNaseH_sf"/>
</dbReference>
<name>A0A4Y2TR02_ARAVE</name>
<accession>A0A4Y2TR02</accession>
<keyword evidence="2" id="KW-1185">Reference proteome</keyword>
<dbReference type="Proteomes" id="UP000499080">
    <property type="component" value="Unassembled WGS sequence"/>
</dbReference>
<evidence type="ECO:0000313" key="2">
    <source>
        <dbReference type="Proteomes" id="UP000499080"/>
    </source>
</evidence>
<dbReference type="GO" id="GO:0003676">
    <property type="term" value="F:nucleic acid binding"/>
    <property type="evidence" value="ECO:0007669"/>
    <property type="project" value="InterPro"/>
</dbReference>
<sequence length="109" mass="12673">MYCYSVARQRLNCPPTVVVLKFGEGCQLRCRTRHLTPIQNYEIMAQKKVLIFSNLRSLDSKEKQPYSPDLAPCDFHLFGPLKQHLGGKHCGDDDDVQHEVLLWMREQLK</sequence>
<reference evidence="1 2" key="1">
    <citation type="journal article" date="2019" name="Sci. Rep.">
        <title>Orb-weaving spider Araneus ventricosus genome elucidates the spidroin gene catalogue.</title>
        <authorList>
            <person name="Kono N."/>
            <person name="Nakamura H."/>
            <person name="Ohtoshi R."/>
            <person name="Moran D.A.P."/>
            <person name="Shinohara A."/>
            <person name="Yoshida Y."/>
            <person name="Fujiwara M."/>
            <person name="Mori M."/>
            <person name="Tomita M."/>
            <person name="Arakawa K."/>
        </authorList>
    </citation>
    <scope>NUCLEOTIDE SEQUENCE [LARGE SCALE GENOMIC DNA]</scope>
</reference>
<organism evidence="1 2">
    <name type="scientific">Araneus ventricosus</name>
    <name type="common">Orbweaver spider</name>
    <name type="synonym">Epeira ventricosa</name>
    <dbReference type="NCBI Taxonomy" id="182803"/>
    <lineage>
        <taxon>Eukaryota</taxon>
        <taxon>Metazoa</taxon>
        <taxon>Ecdysozoa</taxon>
        <taxon>Arthropoda</taxon>
        <taxon>Chelicerata</taxon>
        <taxon>Arachnida</taxon>
        <taxon>Araneae</taxon>
        <taxon>Araneomorphae</taxon>
        <taxon>Entelegynae</taxon>
        <taxon>Araneoidea</taxon>
        <taxon>Araneidae</taxon>
        <taxon>Araneus</taxon>
    </lineage>
</organism>
<dbReference type="Gene3D" id="3.30.420.10">
    <property type="entry name" value="Ribonuclease H-like superfamily/Ribonuclease H"/>
    <property type="match status" value="1"/>
</dbReference>
<proteinExistence type="predicted"/>